<organism evidence="2 3">
    <name type="scientific">Paracoccus alkanivorans</name>
    <dbReference type="NCBI Taxonomy" id="2116655"/>
    <lineage>
        <taxon>Bacteria</taxon>
        <taxon>Pseudomonadati</taxon>
        <taxon>Pseudomonadota</taxon>
        <taxon>Alphaproteobacteria</taxon>
        <taxon>Rhodobacterales</taxon>
        <taxon>Paracoccaceae</taxon>
        <taxon>Paracoccus</taxon>
    </lineage>
</organism>
<name>A0A3M0M1B4_9RHOB</name>
<dbReference type="EMBL" id="QOKZ01000011">
    <property type="protein sequence ID" value="RMC31562.1"/>
    <property type="molecule type" value="Genomic_DNA"/>
</dbReference>
<dbReference type="GO" id="GO:0016853">
    <property type="term" value="F:isomerase activity"/>
    <property type="evidence" value="ECO:0007669"/>
    <property type="project" value="UniProtKB-KW"/>
</dbReference>
<dbReference type="GO" id="GO:0097367">
    <property type="term" value="F:carbohydrate derivative binding"/>
    <property type="evidence" value="ECO:0007669"/>
    <property type="project" value="InterPro"/>
</dbReference>
<protein>
    <submittedName>
        <fullName evidence="2">Phosphosugar isomerase</fullName>
    </submittedName>
</protein>
<proteinExistence type="predicted"/>
<dbReference type="PROSITE" id="PS51464">
    <property type="entry name" value="SIS"/>
    <property type="match status" value="1"/>
</dbReference>
<dbReference type="InterPro" id="IPR046348">
    <property type="entry name" value="SIS_dom_sf"/>
</dbReference>
<comment type="caution">
    <text evidence="2">The sequence shown here is derived from an EMBL/GenBank/DDBJ whole genome shotgun (WGS) entry which is preliminary data.</text>
</comment>
<gene>
    <name evidence="2" type="ORF">C9E81_19880</name>
</gene>
<dbReference type="SUPFAM" id="SSF53697">
    <property type="entry name" value="SIS domain"/>
    <property type="match status" value="1"/>
</dbReference>
<dbReference type="OrthoDB" id="9810372at2"/>
<dbReference type="Gene3D" id="3.40.50.10490">
    <property type="entry name" value="Glucose-6-phosphate isomerase like protein, domain 1"/>
    <property type="match status" value="2"/>
</dbReference>
<dbReference type="Proteomes" id="UP000273516">
    <property type="component" value="Unassembled WGS sequence"/>
</dbReference>
<dbReference type="AlphaFoldDB" id="A0A3M0M1B4"/>
<feature type="domain" description="SIS" evidence="1">
    <location>
        <begin position="31"/>
        <end position="187"/>
    </location>
</feature>
<evidence type="ECO:0000259" key="1">
    <source>
        <dbReference type="PROSITE" id="PS51464"/>
    </source>
</evidence>
<evidence type="ECO:0000313" key="3">
    <source>
        <dbReference type="Proteomes" id="UP000273516"/>
    </source>
</evidence>
<dbReference type="InterPro" id="IPR001347">
    <property type="entry name" value="SIS_dom"/>
</dbReference>
<keyword evidence="3" id="KW-1185">Reference proteome</keyword>
<dbReference type="GO" id="GO:1901135">
    <property type="term" value="P:carbohydrate derivative metabolic process"/>
    <property type="evidence" value="ECO:0007669"/>
    <property type="project" value="InterPro"/>
</dbReference>
<accession>A0A3M0M1B4</accession>
<keyword evidence="2" id="KW-0413">Isomerase</keyword>
<sequence length="356" mass="37378">MMSSFTFDEINAQPGIWRDWAAPLASRAAGIREWIAARAPREIWLSGAGTSAYIGEALARQITGEGPLLLPLATTDLVARPGLGANRPGPALSVQFGRSGNSSETVGLIDLLDAHMPGVDRLNITCNPDSALATSQGPGPGETQAIILPPATHDRGFAMTSSFTTMYLTALACLDAGFDAGAALPALSDAAAAVLPGLWSLDAPRPERAIFLGSGELTGIARESALKVLELTAGRTLTQWDSTLGFRHGPKAAVDGATAVFVMIHPDPQTARYDMDLAAEIRRQFPDISVTTIGGEGCDIALDLTGTAGDAVLYVLPAQVLAHRWSEALGLPVDDPFAGRNLTRVVSGVKLYGWQR</sequence>
<reference evidence="2 3" key="1">
    <citation type="submission" date="2018-07" db="EMBL/GenBank/DDBJ databases">
        <authorList>
            <person name="Zhang Y."/>
            <person name="Wang L."/>
            <person name="Ma S."/>
        </authorList>
    </citation>
    <scope>NUCLEOTIDE SEQUENCE [LARGE SCALE GENOMIC DNA]</scope>
    <source>
        <strain evidence="2 3">4-2</strain>
    </source>
</reference>
<evidence type="ECO:0000313" key="2">
    <source>
        <dbReference type="EMBL" id="RMC31562.1"/>
    </source>
</evidence>